<evidence type="ECO:0000256" key="2">
    <source>
        <dbReference type="SAM" id="Phobius"/>
    </source>
</evidence>
<keyword evidence="2" id="KW-1133">Transmembrane helix</keyword>
<evidence type="ECO:0000259" key="3">
    <source>
        <dbReference type="PROSITE" id="PS50076"/>
    </source>
</evidence>
<keyword evidence="2" id="KW-0812">Transmembrane</keyword>
<feature type="coiled-coil region" evidence="1">
    <location>
        <begin position="89"/>
        <end position="116"/>
    </location>
</feature>
<keyword evidence="2" id="KW-0472">Membrane</keyword>
<proteinExistence type="predicted"/>
<dbReference type="AlphaFoldDB" id="A0A8B3S2E4"/>
<organism evidence="4 5">
    <name type="scientific">Candidatus Argoarchaeum ethanivorans</name>
    <dbReference type="NCBI Taxonomy" id="2608793"/>
    <lineage>
        <taxon>Archaea</taxon>
        <taxon>Methanobacteriati</taxon>
        <taxon>Methanobacteriota</taxon>
        <taxon>Stenosarchaea group</taxon>
        <taxon>Methanomicrobia</taxon>
        <taxon>Methanosarcinales</taxon>
        <taxon>Methanosarcinales incertae sedis</taxon>
        <taxon>GOM Arc I cluster</taxon>
        <taxon>Candidatus Argoarchaeum</taxon>
    </lineage>
</organism>
<gene>
    <name evidence="4" type="ORF">AEth_01115</name>
</gene>
<name>A0A8B3S2E4_9EURY</name>
<dbReference type="EMBL" id="RPGO01000026">
    <property type="protein sequence ID" value="RZB29480.1"/>
    <property type="molecule type" value="Genomic_DNA"/>
</dbReference>
<dbReference type="InterPro" id="IPR050817">
    <property type="entry name" value="DjlA_DnaK_co-chaperone"/>
</dbReference>
<feature type="transmembrane region" description="Helical" evidence="2">
    <location>
        <begin position="7"/>
        <end position="25"/>
    </location>
</feature>
<dbReference type="PANTHER" id="PTHR24074">
    <property type="entry name" value="CO-CHAPERONE PROTEIN DJLA"/>
    <property type="match status" value="1"/>
</dbReference>
<protein>
    <recommendedName>
        <fullName evidence="3">J domain-containing protein</fullName>
    </recommendedName>
</protein>
<keyword evidence="1" id="KW-0175">Coiled coil</keyword>
<evidence type="ECO:0000256" key="1">
    <source>
        <dbReference type="SAM" id="Coils"/>
    </source>
</evidence>
<dbReference type="PROSITE" id="PS50076">
    <property type="entry name" value="DNAJ_2"/>
    <property type="match status" value="1"/>
</dbReference>
<dbReference type="InterPro" id="IPR036869">
    <property type="entry name" value="J_dom_sf"/>
</dbReference>
<dbReference type="Gene3D" id="1.10.287.110">
    <property type="entry name" value="DnaJ domain"/>
    <property type="match status" value="1"/>
</dbReference>
<dbReference type="PRINTS" id="PR00625">
    <property type="entry name" value="JDOMAIN"/>
</dbReference>
<accession>A0A8B3S2E4</accession>
<sequence>MGDGEEICGGIIAVVIILAIIYYVIMFILSILTQILLVATIVFVAYRVHSKRNEITDWIDPSIVSLPRSEIFTIVLLNLFHVAPMYNRHKYENEKYNQIENKIENLNEDLMRTSNIVGDYRRKISILETNNEDRIISASTKAEIGILLENISKETANKKRLEKELSSLYSLLKTKKDELDKLKDGARGSIIGHKKGYEEKYKEAKIAAEKEAKKAAEAAARKEKQKKEIKLLIIETKDLIQRNKLRTSDAGILFVLTAIETKLVNIDRAFERAGISYIDAKKNILELKDEIKKIGTTREKTTEKERAPQETYYDILGVDCTANQGEIKKAYKVKMMEYHSDHFEHQDYEWVKKMSKEMSQKINEAKDVLIDPEKRKEYNRKNGLC</sequence>
<evidence type="ECO:0000313" key="5">
    <source>
        <dbReference type="Proteomes" id="UP000291831"/>
    </source>
</evidence>
<feature type="domain" description="J" evidence="3">
    <location>
        <begin position="311"/>
        <end position="382"/>
    </location>
</feature>
<evidence type="ECO:0000313" key="4">
    <source>
        <dbReference type="EMBL" id="RZB29480.1"/>
    </source>
</evidence>
<dbReference type="Proteomes" id="UP000291831">
    <property type="component" value="Unassembled WGS sequence"/>
</dbReference>
<comment type="caution">
    <text evidence="4">The sequence shown here is derived from an EMBL/GenBank/DDBJ whole genome shotgun (WGS) entry which is preliminary data.</text>
</comment>
<reference evidence="5" key="1">
    <citation type="submission" date="2019-01" db="EMBL/GenBank/DDBJ databases">
        <title>Anaerobic oxidation of ethane by archaea from a marine hydrocarbon seep.</title>
        <authorList>
            <person name="Musat F."/>
        </authorList>
    </citation>
    <scope>NUCLEOTIDE SEQUENCE [LARGE SCALE GENOMIC DNA]</scope>
</reference>
<dbReference type="SUPFAM" id="SSF46565">
    <property type="entry name" value="Chaperone J-domain"/>
    <property type="match status" value="1"/>
</dbReference>
<dbReference type="Pfam" id="PF00226">
    <property type="entry name" value="DnaJ"/>
    <property type="match status" value="1"/>
</dbReference>
<dbReference type="InterPro" id="IPR001623">
    <property type="entry name" value="DnaJ_domain"/>
</dbReference>
<feature type="coiled-coil region" evidence="1">
    <location>
        <begin position="144"/>
        <end position="235"/>
    </location>
</feature>
<dbReference type="CDD" id="cd06257">
    <property type="entry name" value="DnaJ"/>
    <property type="match status" value="1"/>
</dbReference>
<dbReference type="SMART" id="SM00271">
    <property type="entry name" value="DnaJ"/>
    <property type="match status" value="1"/>
</dbReference>